<dbReference type="InterPro" id="IPR002068">
    <property type="entry name" value="A-crystallin/Hsp20_dom"/>
</dbReference>
<evidence type="ECO:0000313" key="6">
    <source>
        <dbReference type="EMBL" id="KAK6542931.1"/>
    </source>
</evidence>
<feature type="compositionally biased region" description="Low complexity" evidence="4">
    <location>
        <begin position="129"/>
        <end position="145"/>
    </location>
</feature>
<gene>
    <name evidence="6" type="ORF">TWF694_006869</name>
</gene>
<dbReference type="AlphaFoldDB" id="A0AAV9XN37"/>
<evidence type="ECO:0000256" key="1">
    <source>
        <dbReference type="ARBA" id="ARBA00023016"/>
    </source>
</evidence>
<keyword evidence="1" id="KW-0346">Stress response</keyword>
<dbReference type="Gene3D" id="2.60.40.790">
    <property type="match status" value="1"/>
</dbReference>
<evidence type="ECO:0000256" key="4">
    <source>
        <dbReference type="SAM" id="MobiDB-lite"/>
    </source>
</evidence>
<dbReference type="CDD" id="cd06464">
    <property type="entry name" value="ACD_sHsps-like"/>
    <property type="match status" value="1"/>
</dbReference>
<dbReference type="SUPFAM" id="SSF49764">
    <property type="entry name" value="HSP20-like chaperones"/>
    <property type="match status" value="1"/>
</dbReference>
<dbReference type="EMBL" id="JAVHJO010000002">
    <property type="protein sequence ID" value="KAK6542931.1"/>
    <property type="molecule type" value="Genomic_DNA"/>
</dbReference>
<protein>
    <recommendedName>
        <fullName evidence="5">SHSP domain-containing protein</fullName>
    </recommendedName>
</protein>
<dbReference type="InterPro" id="IPR008978">
    <property type="entry name" value="HSP20-like_chaperone"/>
</dbReference>
<accession>A0AAV9XN37</accession>
<dbReference type="InterPro" id="IPR031107">
    <property type="entry name" value="Small_HSP"/>
</dbReference>
<name>A0AAV9XN37_9PEZI</name>
<evidence type="ECO:0000256" key="2">
    <source>
        <dbReference type="PROSITE-ProRule" id="PRU00285"/>
    </source>
</evidence>
<evidence type="ECO:0000313" key="7">
    <source>
        <dbReference type="Proteomes" id="UP001365542"/>
    </source>
</evidence>
<feature type="domain" description="SHSP" evidence="5">
    <location>
        <begin position="37"/>
        <end position="209"/>
    </location>
</feature>
<dbReference type="PANTHER" id="PTHR11527">
    <property type="entry name" value="HEAT-SHOCK PROTEIN 20 FAMILY MEMBER"/>
    <property type="match status" value="1"/>
</dbReference>
<dbReference type="PROSITE" id="PS01031">
    <property type="entry name" value="SHSP"/>
    <property type="match status" value="1"/>
</dbReference>
<proteinExistence type="inferred from homology"/>
<organism evidence="6 7">
    <name type="scientific">Orbilia ellipsospora</name>
    <dbReference type="NCBI Taxonomy" id="2528407"/>
    <lineage>
        <taxon>Eukaryota</taxon>
        <taxon>Fungi</taxon>
        <taxon>Dikarya</taxon>
        <taxon>Ascomycota</taxon>
        <taxon>Pezizomycotina</taxon>
        <taxon>Orbiliomycetes</taxon>
        <taxon>Orbiliales</taxon>
        <taxon>Orbiliaceae</taxon>
        <taxon>Orbilia</taxon>
    </lineage>
</organism>
<feature type="region of interest" description="Disordered" evidence="4">
    <location>
        <begin position="86"/>
        <end position="154"/>
    </location>
</feature>
<comment type="caution">
    <text evidence="6">The sequence shown here is derived from an EMBL/GenBank/DDBJ whole genome shotgun (WGS) entry which is preliminary data.</text>
</comment>
<dbReference type="Pfam" id="PF00011">
    <property type="entry name" value="HSP20"/>
    <property type="match status" value="1"/>
</dbReference>
<dbReference type="Proteomes" id="UP001365542">
    <property type="component" value="Unassembled WGS sequence"/>
</dbReference>
<comment type="similarity">
    <text evidence="2 3">Belongs to the small heat shock protein (HSP20) family.</text>
</comment>
<keyword evidence="7" id="KW-1185">Reference proteome</keyword>
<sequence length="209" mass="23342">MLSFPRALSRELRPWSRLFEEFESSQLHHPFFRSQNLNLNSFTPSFDVKETKDSYVLDGELAGISDKSALDLSFVDDKTLVIKGRVERNSESGKPQKSAAAEDTTTPATEEKTNYHAPSVEAEAEEGESSATTVAKTSTSETSSEVQKKEENGDKYWVRERYVGEFQRAFSFPQPVDHDAVKASLKDGILSVVVPKKTGFDGVRKINVE</sequence>
<feature type="compositionally biased region" description="Low complexity" evidence="4">
    <location>
        <begin position="99"/>
        <end position="108"/>
    </location>
</feature>
<reference evidence="6 7" key="1">
    <citation type="submission" date="2019-10" db="EMBL/GenBank/DDBJ databases">
        <authorList>
            <person name="Palmer J.M."/>
        </authorList>
    </citation>
    <scope>NUCLEOTIDE SEQUENCE [LARGE SCALE GENOMIC DNA]</scope>
    <source>
        <strain evidence="6 7">TWF694</strain>
    </source>
</reference>
<evidence type="ECO:0000256" key="3">
    <source>
        <dbReference type="RuleBase" id="RU003616"/>
    </source>
</evidence>
<evidence type="ECO:0000259" key="5">
    <source>
        <dbReference type="PROSITE" id="PS01031"/>
    </source>
</evidence>